<dbReference type="EMBL" id="AWGA01000068">
    <property type="protein sequence ID" value="TEA26674.1"/>
    <property type="molecule type" value="Genomic_DNA"/>
</dbReference>
<evidence type="ECO:0000256" key="1">
    <source>
        <dbReference type="HAMAP-Rule" id="MF_00715"/>
    </source>
</evidence>
<dbReference type="Pfam" id="PF04102">
    <property type="entry name" value="SlyX"/>
    <property type="match status" value="1"/>
</dbReference>
<dbReference type="PANTHER" id="PTHR36508:SF1">
    <property type="entry name" value="PROTEIN SLYX"/>
    <property type="match status" value="1"/>
</dbReference>
<dbReference type="Gene3D" id="1.20.5.300">
    <property type="match status" value="1"/>
</dbReference>
<comment type="similarity">
    <text evidence="1">Belongs to the SlyX family.</text>
</comment>
<organism evidence="3 4">
    <name type="scientific">Candidatus Schmidhempelia bombi str. Bimp</name>
    <dbReference type="NCBI Taxonomy" id="1387197"/>
    <lineage>
        <taxon>Bacteria</taxon>
        <taxon>Pseudomonadati</taxon>
        <taxon>Pseudomonadota</taxon>
        <taxon>Gammaproteobacteria</taxon>
        <taxon>Orbales</taxon>
        <taxon>Orbaceae</taxon>
        <taxon>Candidatus Schmidhempelia</taxon>
    </lineage>
</organism>
<dbReference type="RefSeq" id="WP_024496527.1">
    <property type="nucleotide sequence ID" value="NZ_AWGA01000068.1"/>
</dbReference>
<dbReference type="HAMAP" id="MF_00715">
    <property type="entry name" value="SlyX"/>
    <property type="match status" value="1"/>
</dbReference>
<evidence type="ECO:0000313" key="3">
    <source>
        <dbReference type="EMBL" id="TEA26674.1"/>
    </source>
</evidence>
<feature type="coiled-coil region" evidence="2">
    <location>
        <begin position="5"/>
        <end position="46"/>
    </location>
</feature>
<evidence type="ECO:0000256" key="2">
    <source>
        <dbReference type="SAM" id="Coils"/>
    </source>
</evidence>
<reference evidence="3 4" key="1">
    <citation type="journal article" date="2014" name="Appl. Environ. Microbiol.">
        <title>Genomic features of a bumble bee symbiont reflect its host environment.</title>
        <authorList>
            <person name="Martinson V.G."/>
            <person name="Magoc T."/>
            <person name="Koch H."/>
            <person name="Salzberg S.L."/>
            <person name="Moran N.A."/>
        </authorList>
    </citation>
    <scope>NUCLEOTIDE SEQUENCE [LARGE SCALE GENOMIC DNA]</scope>
    <source>
        <strain evidence="3 4">Bimp</strain>
    </source>
</reference>
<proteinExistence type="inferred from homology"/>
<accession>A0AB94IB92</accession>
<dbReference type="Proteomes" id="UP000506160">
    <property type="component" value="Unassembled WGS sequence"/>
</dbReference>
<dbReference type="PANTHER" id="PTHR36508">
    <property type="entry name" value="PROTEIN SLYX"/>
    <property type="match status" value="1"/>
</dbReference>
<keyword evidence="2" id="KW-0175">Coiled coil</keyword>
<gene>
    <name evidence="1" type="primary">slyX</name>
    <name evidence="3" type="ORF">O970_07650</name>
</gene>
<name>A0AB94IB92_9GAMM</name>
<comment type="caution">
    <text evidence="3">The sequence shown here is derived from an EMBL/GenBank/DDBJ whole genome shotgun (WGS) entry which is preliminary data.</text>
</comment>
<dbReference type="AlphaFoldDB" id="A0AB94IB92"/>
<keyword evidence="4" id="KW-1185">Reference proteome</keyword>
<dbReference type="InterPro" id="IPR007236">
    <property type="entry name" value="SlyX"/>
</dbReference>
<sequence>MTNANINLQQRIEMLETKLAFQEVTIEQLNQMVIILQHESASLSEKLRLLSEKIKTGQLSNIASLSEEIPPPHY</sequence>
<protein>
    <recommendedName>
        <fullName evidence="1">Protein SlyX homolog</fullName>
    </recommendedName>
</protein>
<evidence type="ECO:0000313" key="4">
    <source>
        <dbReference type="Proteomes" id="UP000506160"/>
    </source>
</evidence>